<evidence type="ECO:0000259" key="2">
    <source>
        <dbReference type="Pfam" id="PF00857"/>
    </source>
</evidence>
<dbReference type="InterPro" id="IPR036380">
    <property type="entry name" value="Isochorismatase-like_sf"/>
</dbReference>
<dbReference type="AlphaFoldDB" id="A0A0T6UJI3"/>
<evidence type="ECO:0000313" key="4">
    <source>
        <dbReference type="EMBL" id="WED77675.1"/>
    </source>
</evidence>
<dbReference type="EMBL" id="CP118988">
    <property type="protein sequence ID" value="WED77675.1"/>
    <property type="molecule type" value="Genomic_DNA"/>
</dbReference>
<dbReference type="GO" id="GO:0016787">
    <property type="term" value="F:hydrolase activity"/>
    <property type="evidence" value="ECO:0007669"/>
    <property type="project" value="UniProtKB-KW"/>
</dbReference>
<dbReference type="KEGG" id="aall:I6G90_20760"/>
<evidence type="ECO:0000313" key="3">
    <source>
        <dbReference type="EMBL" id="QPR54788.1"/>
    </source>
</evidence>
<dbReference type="CDD" id="cd01014">
    <property type="entry name" value="nicotinamidase_related"/>
    <property type="match status" value="1"/>
</dbReference>
<dbReference type="InterPro" id="IPR050272">
    <property type="entry name" value="Isochorismatase-like_hydrls"/>
</dbReference>
<dbReference type="PANTHER" id="PTHR43540:SF14">
    <property type="entry name" value="ISOCHORISMATASE"/>
    <property type="match status" value="1"/>
</dbReference>
<dbReference type="PANTHER" id="PTHR43540">
    <property type="entry name" value="PEROXYUREIDOACRYLATE/UREIDOACRYLATE AMIDOHYDROLASE-RELATED"/>
    <property type="match status" value="1"/>
</dbReference>
<dbReference type="EMBL" id="CP065745">
    <property type="protein sequence ID" value="QPR54788.1"/>
    <property type="molecule type" value="Genomic_DNA"/>
</dbReference>
<dbReference type="Gene3D" id="3.40.50.850">
    <property type="entry name" value="Isochorismatase-like"/>
    <property type="match status" value="1"/>
</dbReference>
<dbReference type="GeneID" id="60788093"/>
<dbReference type="RefSeq" id="WP_042658523.1">
    <property type="nucleotide sequence ID" value="NZ_CDBR01000109.1"/>
</dbReference>
<dbReference type="InterPro" id="IPR000868">
    <property type="entry name" value="Isochorismatase-like_dom"/>
</dbReference>
<sequence>MDVLLIIDVQQGLFNEPRYRQEQMLANINRAAAHVRQQQGRVIYIQHDSPPGTELEPGTPGWQLHSALQPAKGESRVRKTACDSFLDTELAFLLAEQPVDRLILCGCATDFCVDTTVRSAASHGFEVLVLSDGHTTADRPHLNAPQIIEHHHWMWRHLSLPEGRSVTLLTTDELLAVTPALQPC</sequence>
<dbReference type="Proteomes" id="UP001213721">
    <property type="component" value="Chromosome"/>
</dbReference>
<organism evidence="3 5">
    <name type="scientific">Aeromonas allosaccharophila</name>
    <dbReference type="NCBI Taxonomy" id="656"/>
    <lineage>
        <taxon>Bacteria</taxon>
        <taxon>Pseudomonadati</taxon>
        <taxon>Pseudomonadota</taxon>
        <taxon>Gammaproteobacteria</taxon>
        <taxon>Aeromonadales</taxon>
        <taxon>Aeromonadaceae</taxon>
        <taxon>Aeromonas</taxon>
    </lineage>
</organism>
<proteinExistence type="predicted"/>
<accession>A0A0T6UJI3</accession>
<reference evidence="3 5" key="1">
    <citation type="submission" date="2020-12" db="EMBL/GenBank/DDBJ databases">
        <title>FDA dAtabase for Regulatory Grade micrObial Sequences (FDA-ARGOS): Supporting development and validation of Infectious Disease Dx tests.</title>
        <authorList>
            <person name="Sproer C."/>
            <person name="Gronow S."/>
            <person name="Severitt S."/>
            <person name="Schroder I."/>
            <person name="Tallon L."/>
            <person name="Sadzewicz L."/>
            <person name="Zhao X."/>
            <person name="Boylan J."/>
            <person name="Ott S."/>
            <person name="Bowen H."/>
            <person name="Vavikolanu K."/>
            <person name="Mehta A."/>
            <person name="Aluvathingal J."/>
            <person name="Nadendla S."/>
            <person name="Lowell S."/>
            <person name="Myers T."/>
            <person name="Yan Y."/>
            <person name="Sichtig H."/>
        </authorList>
    </citation>
    <scope>NUCLEOTIDE SEQUENCE [LARGE SCALE GENOMIC DNA]</scope>
    <source>
        <strain evidence="3 5">FDAARGOS_933</strain>
    </source>
</reference>
<dbReference type="SUPFAM" id="SSF52499">
    <property type="entry name" value="Isochorismatase-like hydrolases"/>
    <property type="match status" value="1"/>
</dbReference>
<feature type="domain" description="Isochorismatase-like" evidence="2">
    <location>
        <begin position="3"/>
        <end position="139"/>
    </location>
</feature>
<name>A0A0T6UJI3_9GAMM</name>
<evidence type="ECO:0000313" key="5">
    <source>
        <dbReference type="Proteomes" id="UP000595101"/>
    </source>
</evidence>
<dbReference type="Proteomes" id="UP000595101">
    <property type="component" value="Chromosome"/>
</dbReference>
<dbReference type="Pfam" id="PF00857">
    <property type="entry name" value="Isochorismatase"/>
    <property type="match status" value="1"/>
</dbReference>
<reference evidence="4" key="2">
    <citation type="submission" date="2023-02" db="EMBL/GenBank/DDBJ databases">
        <title>The sequence of Aeromonas allosaccharophila K520.</title>
        <authorList>
            <person name="Luo X."/>
        </authorList>
    </citation>
    <scope>NUCLEOTIDE SEQUENCE</scope>
    <source>
        <strain evidence="4">K520</strain>
    </source>
</reference>
<keyword evidence="1 3" id="KW-0378">Hydrolase</keyword>
<evidence type="ECO:0000256" key="1">
    <source>
        <dbReference type="ARBA" id="ARBA00022801"/>
    </source>
</evidence>
<gene>
    <name evidence="3" type="ORF">I6G90_20760</name>
    <name evidence="4" type="ORF">PYU98_05385</name>
</gene>
<protein>
    <submittedName>
        <fullName evidence="3 4">Cysteine hydrolase</fullName>
    </submittedName>
</protein>